<evidence type="ECO:0000256" key="5">
    <source>
        <dbReference type="ARBA" id="ARBA00022490"/>
    </source>
</evidence>
<keyword evidence="9" id="KW-0694">RNA-binding</keyword>
<feature type="region of interest" description="Disordered" evidence="13">
    <location>
        <begin position="212"/>
        <end position="231"/>
    </location>
</feature>
<dbReference type="InterPro" id="IPR018545">
    <property type="entry name" value="Btz_dom"/>
</dbReference>
<comment type="caution">
    <text evidence="15">The sequence shown here is derived from an EMBL/GenBank/DDBJ whole genome shotgun (WGS) entry which is preliminary data.</text>
</comment>
<keyword evidence="10" id="KW-0866">Nonsense-mediated mRNA decay</keyword>
<comment type="similarity">
    <text evidence="3">Belongs to the CASC3 family.</text>
</comment>
<dbReference type="GO" id="GO:0005737">
    <property type="term" value="C:cytoplasm"/>
    <property type="evidence" value="ECO:0007669"/>
    <property type="project" value="UniProtKB-SubCell"/>
</dbReference>
<evidence type="ECO:0000256" key="9">
    <source>
        <dbReference type="ARBA" id="ARBA00022884"/>
    </source>
</evidence>
<feature type="compositionally biased region" description="Basic and acidic residues" evidence="13">
    <location>
        <begin position="215"/>
        <end position="229"/>
    </location>
</feature>
<keyword evidence="5" id="KW-0963">Cytoplasm</keyword>
<keyword evidence="6" id="KW-0507">mRNA processing</keyword>
<evidence type="ECO:0000256" key="13">
    <source>
        <dbReference type="SAM" id="MobiDB-lite"/>
    </source>
</evidence>
<evidence type="ECO:0000256" key="2">
    <source>
        <dbReference type="ARBA" id="ARBA00004496"/>
    </source>
</evidence>
<evidence type="ECO:0000313" key="15">
    <source>
        <dbReference type="EMBL" id="KAK7739153.1"/>
    </source>
</evidence>
<reference evidence="15 16" key="1">
    <citation type="journal article" date="2023" name="PLoS ONE">
        <title>Cytospora paraplurivora sp. nov. isolated from orchards with fruit tree decline syndrome in Ontario, Canada.</title>
        <authorList>
            <person name="Ilyukhin E."/>
            <person name="Nguyen H.D.T."/>
            <person name="Castle A.J."/>
            <person name="Ellouze W."/>
        </authorList>
    </citation>
    <scope>NUCLEOTIDE SEQUENCE [LARGE SCALE GENOMIC DNA]</scope>
    <source>
        <strain evidence="15 16">FDS-564</strain>
    </source>
</reference>
<evidence type="ECO:0000256" key="12">
    <source>
        <dbReference type="ARBA" id="ARBA00023242"/>
    </source>
</evidence>
<evidence type="ECO:0000256" key="1">
    <source>
        <dbReference type="ARBA" id="ARBA00004123"/>
    </source>
</evidence>
<name>A0AAN9UCR4_9PEZI</name>
<sequence length="467" mass="50716">MAANPKRNSRRGLGHRRRVEDEGEDEGGPETLDALDDDSITEGSVVSDENNHADDSDTSNVDEASPTSPVAKKTSGRGSGKAGDRRGPPAAGANDSNGQVTNAVTEVTAHLEDFSISEAPEVGPDNEAAVPTSKPVGPVVVSSTSVQSQEPPFERRRREHEEYRKKRDEDPAFVPNRGATLSTEKTLGNVEIRVFFPGLKEPKSFSGIPIKRYTKLPDHRPPLRRDKPVRISLPNNPPRYIFPAVDRSFIFIPRAMRPNQQRVRGKPRPGLGSVGGFSRRTSVYGGSYYNGSVYTPSVDMSRRSSIAPADFISPTGSAMSRPVVRLPPMVRPEIPIPIPTAMGAPLPPPVPTADITGAPAPASGSMQPPPVAGEPSINGLPQPQAHPLPQKPTFQENRPNSIPMHQPRPQKAVSLENIESPTRQANPPQQYQQAFHQQSELFMPHLSSPQLIRNLSLNLAITTSRTR</sequence>
<evidence type="ECO:0000256" key="7">
    <source>
        <dbReference type="ARBA" id="ARBA00022816"/>
    </source>
</evidence>
<feature type="compositionally biased region" description="Low complexity" evidence="13">
    <location>
        <begin position="130"/>
        <end position="151"/>
    </location>
</feature>
<feature type="compositionally biased region" description="Polar residues" evidence="13">
    <location>
        <begin position="58"/>
        <end position="68"/>
    </location>
</feature>
<dbReference type="Pfam" id="PF09405">
    <property type="entry name" value="Btz"/>
    <property type="match status" value="1"/>
</dbReference>
<protein>
    <recommendedName>
        <fullName evidence="14">Btz domain-containing protein</fullName>
    </recommendedName>
</protein>
<evidence type="ECO:0000256" key="10">
    <source>
        <dbReference type="ARBA" id="ARBA00023161"/>
    </source>
</evidence>
<gene>
    <name evidence="15" type="ORF">SLS53_005789</name>
</gene>
<proteinExistence type="inferred from homology"/>
<dbReference type="Proteomes" id="UP001320245">
    <property type="component" value="Unassembled WGS sequence"/>
</dbReference>
<comment type="subcellular location">
    <subcellularLocation>
        <location evidence="2">Cytoplasm</location>
    </subcellularLocation>
    <subcellularLocation>
        <location evidence="1">Nucleus</location>
    </subcellularLocation>
</comment>
<feature type="compositionally biased region" description="Polar residues" evidence="13">
    <location>
        <begin position="94"/>
        <end position="105"/>
    </location>
</feature>
<accession>A0AAN9UCR4</accession>
<evidence type="ECO:0000259" key="14">
    <source>
        <dbReference type="Pfam" id="PF09405"/>
    </source>
</evidence>
<feature type="region of interest" description="Disordered" evidence="13">
    <location>
        <begin position="1"/>
        <end position="177"/>
    </location>
</feature>
<evidence type="ECO:0000256" key="11">
    <source>
        <dbReference type="ARBA" id="ARBA00023187"/>
    </source>
</evidence>
<evidence type="ECO:0000256" key="6">
    <source>
        <dbReference type="ARBA" id="ARBA00022664"/>
    </source>
</evidence>
<dbReference type="GO" id="GO:0000184">
    <property type="term" value="P:nuclear-transcribed mRNA catabolic process, nonsense-mediated decay"/>
    <property type="evidence" value="ECO:0007669"/>
    <property type="project" value="UniProtKB-KW"/>
</dbReference>
<organism evidence="15 16">
    <name type="scientific">Cytospora paraplurivora</name>
    <dbReference type="NCBI Taxonomy" id="2898453"/>
    <lineage>
        <taxon>Eukaryota</taxon>
        <taxon>Fungi</taxon>
        <taxon>Dikarya</taxon>
        <taxon>Ascomycota</taxon>
        <taxon>Pezizomycotina</taxon>
        <taxon>Sordariomycetes</taxon>
        <taxon>Sordariomycetidae</taxon>
        <taxon>Diaporthales</taxon>
        <taxon>Cytosporaceae</taxon>
        <taxon>Cytospora</taxon>
    </lineage>
</organism>
<keyword evidence="16" id="KW-1185">Reference proteome</keyword>
<dbReference type="GO" id="GO:0008380">
    <property type="term" value="P:RNA splicing"/>
    <property type="evidence" value="ECO:0007669"/>
    <property type="project" value="UniProtKB-KW"/>
</dbReference>
<evidence type="ECO:0000256" key="3">
    <source>
        <dbReference type="ARBA" id="ARBA00009548"/>
    </source>
</evidence>
<dbReference type="GO" id="GO:0006397">
    <property type="term" value="P:mRNA processing"/>
    <property type="evidence" value="ECO:0007669"/>
    <property type="project" value="UniProtKB-KW"/>
</dbReference>
<dbReference type="GO" id="GO:0035145">
    <property type="term" value="C:exon-exon junction complex"/>
    <property type="evidence" value="ECO:0007669"/>
    <property type="project" value="InterPro"/>
</dbReference>
<feature type="region of interest" description="Disordered" evidence="13">
    <location>
        <begin position="345"/>
        <end position="411"/>
    </location>
</feature>
<feature type="domain" description="Btz" evidence="14">
    <location>
        <begin position="153"/>
        <end position="179"/>
    </location>
</feature>
<dbReference type="GO" id="GO:0003729">
    <property type="term" value="F:mRNA binding"/>
    <property type="evidence" value="ECO:0007669"/>
    <property type="project" value="InterPro"/>
</dbReference>
<keyword evidence="12" id="KW-0539">Nucleus</keyword>
<feature type="compositionally biased region" description="Basic residues" evidence="13">
    <location>
        <begin position="7"/>
        <end position="17"/>
    </location>
</feature>
<keyword evidence="7" id="KW-0509">mRNA transport</keyword>
<keyword evidence="4" id="KW-0813">Transport</keyword>
<evidence type="ECO:0000256" key="4">
    <source>
        <dbReference type="ARBA" id="ARBA00022448"/>
    </source>
</evidence>
<dbReference type="GO" id="GO:0006417">
    <property type="term" value="P:regulation of translation"/>
    <property type="evidence" value="ECO:0007669"/>
    <property type="project" value="UniProtKB-KW"/>
</dbReference>
<dbReference type="GO" id="GO:0051028">
    <property type="term" value="P:mRNA transport"/>
    <property type="evidence" value="ECO:0007669"/>
    <property type="project" value="UniProtKB-KW"/>
</dbReference>
<feature type="compositionally biased region" description="Acidic residues" evidence="13">
    <location>
        <begin position="21"/>
        <end position="40"/>
    </location>
</feature>
<dbReference type="EMBL" id="JAJSPL020000023">
    <property type="protein sequence ID" value="KAK7739153.1"/>
    <property type="molecule type" value="Genomic_DNA"/>
</dbReference>
<evidence type="ECO:0000256" key="8">
    <source>
        <dbReference type="ARBA" id="ARBA00022845"/>
    </source>
</evidence>
<keyword evidence="11" id="KW-0508">mRNA splicing</keyword>
<dbReference type="AlphaFoldDB" id="A0AAN9UCR4"/>
<feature type="compositionally biased region" description="Basic and acidic residues" evidence="13">
    <location>
        <begin position="152"/>
        <end position="170"/>
    </location>
</feature>
<evidence type="ECO:0000313" key="16">
    <source>
        <dbReference type="Proteomes" id="UP001320245"/>
    </source>
</evidence>
<keyword evidence="8" id="KW-0810">Translation regulation</keyword>